<dbReference type="InterPro" id="IPR007419">
    <property type="entry name" value="BFD-like_2Fe2S-bd_dom"/>
</dbReference>
<dbReference type="InterPro" id="IPR041854">
    <property type="entry name" value="BFD-like_2Fe2S-bd_dom_sf"/>
</dbReference>
<evidence type="ECO:0000256" key="6">
    <source>
        <dbReference type="ARBA" id="ARBA00022723"/>
    </source>
</evidence>
<dbReference type="InterPro" id="IPR052034">
    <property type="entry name" value="NasD-like"/>
</dbReference>
<keyword evidence="7" id="KW-0560">Oxidoreductase</keyword>
<evidence type="ECO:0000259" key="11">
    <source>
        <dbReference type="Pfam" id="PF07992"/>
    </source>
</evidence>
<dbReference type="InterPro" id="IPR023753">
    <property type="entry name" value="FAD/NAD-binding_dom"/>
</dbReference>
<comment type="cofactor">
    <cofactor evidence="1">
        <name>siroheme</name>
        <dbReference type="ChEBI" id="CHEBI:60052"/>
    </cofactor>
</comment>
<dbReference type="InterPro" id="IPR036188">
    <property type="entry name" value="FAD/NAD-bd_sf"/>
</dbReference>
<dbReference type="EMBL" id="BAAAPN010000045">
    <property type="protein sequence ID" value="GAA1759234.1"/>
    <property type="molecule type" value="Genomic_DNA"/>
</dbReference>
<dbReference type="Gene3D" id="1.10.10.1100">
    <property type="entry name" value="BFD-like [2Fe-2S]-binding domain"/>
    <property type="match status" value="1"/>
</dbReference>
<comment type="similarity">
    <text evidence="4">Belongs to the nitrite and sulfite reductase 4Fe-4S domain family.</text>
</comment>
<name>A0ABN2KLX8_9MICO</name>
<evidence type="ECO:0000256" key="3">
    <source>
        <dbReference type="ARBA" id="ARBA00005096"/>
    </source>
</evidence>
<comment type="cofactor">
    <cofactor evidence="2">
        <name>[4Fe-4S] cluster</name>
        <dbReference type="ChEBI" id="CHEBI:49883"/>
    </cofactor>
</comment>
<evidence type="ECO:0000259" key="10">
    <source>
        <dbReference type="Pfam" id="PF04324"/>
    </source>
</evidence>
<dbReference type="Gene3D" id="3.50.50.60">
    <property type="entry name" value="FAD/NAD(P)-binding domain"/>
    <property type="match status" value="2"/>
</dbReference>
<evidence type="ECO:0000256" key="7">
    <source>
        <dbReference type="ARBA" id="ARBA00023002"/>
    </source>
</evidence>
<dbReference type="Pfam" id="PF07992">
    <property type="entry name" value="Pyr_redox_2"/>
    <property type="match status" value="1"/>
</dbReference>
<dbReference type="PANTHER" id="PTHR43809">
    <property type="entry name" value="NITRITE REDUCTASE (NADH) LARGE SUBUNIT"/>
    <property type="match status" value="1"/>
</dbReference>
<dbReference type="PANTHER" id="PTHR43809:SF1">
    <property type="entry name" value="NITRITE REDUCTASE (NADH) LARGE SUBUNIT"/>
    <property type="match status" value="1"/>
</dbReference>
<dbReference type="PRINTS" id="PR00368">
    <property type="entry name" value="FADPNR"/>
</dbReference>
<keyword evidence="13" id="KW-1185">Reference proteome</keyword>
<protein>
    <submittedName>
        <fullName evidence="12">FAD-dependent oxidoreductase</fullName>
    </submittedName>
</protein>
<feature type="domain" description="FAD/NAD(P)-binding" evidence="11">
    <location>
        <begin position="3"/>
        <end position="289"/>
    </location>
</feature>
<dbReference type="SUPFAM" id="SSF51905">
    <property type="entry name" value="FAD/NAD(P)-binding domain"/>
    <property type="match status" value="2"/>
</dbReference>
<evidence type="ECO:0000256" key="9">
    <source>
        <dbReference type="ARBA" id="ARBA00023014"/>
    </source>
</evidence>
<dbReference type="Pfam" id="PF04324">
    <property type="entry name" value="Fer2_BFD"/>
    <property type="match status" value="1"/>
</dbReference>
<comment type="caution">
    <text evidence="12">The sequence shown here is derived from an EMBL/GenBank/DDBJ whole genome shotgun (WGS) entry which is preliminary data.</text>
</comment>
<feature type="domain" description="BFD-like [2Fe-2S]-binding" evidence="10">
    <location>
        <begin position="422"/>
        <end position="470"/>
    </location>
</feature>
<evidence type="ECO:0000256" key="4">
    <source>
        <dbReference type="ARBA" id="ARBA00010429"/>
    </source>
</evidence>
<evidence type="ECO:0000313" key="13">
    <source>
        <dbReference type="Proteomes" id="UP001501475"/>
    </source>
</evidence>
<gene>
    <name evidence="12" type="ORF">GCM10009810_18420</name>
</gene>
<evidence type="ECO:0000256" key="8">
    <source>
        <dbReference type="ARBA" id="ARBA00023004"/>
    </source>
</evidence>
<dbReference type="Proteomes" id="UP001501475">
    <property type="component" value="Unassembled WGS sequence"/>
</dbReference>
<accession>A0ABN2KLX8</accession>
<evidence type="ECO:0000313" key="12">
    <source>
        <dbReference type="EMBL" id="GAA1759234.1"/>
    </source>
</evidence>
<sequence>MTRLVVIGNGMVGSRFTADLLAADHAGRYTIDHFSAEAGHPYNRVLLSDVVSGTRDFSAIGMPQASDPRLTVHPGVAVTAIDREDRVVVTGDGRRTRYDQLVLATGARARVPALDGLTCSGDLPRGVRTLRTIDDARGLTAACVNARRAVVLGAGVLGLEVACGLARRGVRVTIVHPKATMMERQLDATAGSALTATLRELAIEVRPGIAARGVLLDADDAVRAVTLADGTHVPCDVLVIAAGAMPDIALAKRAGLATDRGVVVSEMLQSPSDGRVFAIGDCAQPPEGGSGLVAQGWSQARRLIARLTGAAPAPDAPAADDIVRLKAPGLDVVTMGVCGVARPDLPGHRRLSVSDPGIGRHIELVLHDGALVGATCVGAGRLATQLLTTYSLRTPLPSDPLALLLDRSAFAGGASATTTAGVVCKCNSVTHDHLEKAIDGGARDLDALADRTRAGTGCGSCRDDLCALLASRTQAVTPVKAI</sequence>
<keyword evidence="8" id="KW-0408">Iron</keyword>
<keyword evidence="6" id="KW-0479">Metal-binding</keyword>
<keyword evidence="9" id="KW-0411">Iron-sulfur</keyword>
<evidence type="ECO:0000256" key="1">
    <source>
        <dbReference type="ARBA" id="ARBA00001929"/>
    </source>
</evidence>
<keyword evidence="5" id="KW-0349">Heme</keyword>
<comment type="pathway">
    <text evidence="3">Nitrogen metabolism; nitrate reduction (assimilation).</text>
</comment>
<evidence type="ECO:0000256" key="5">
    <source>
        <dbReference type="ARBA" id="ARBA00022617"/>
    </source>
</evidence>
<reference evidence="12 13" key="1">
    <citation type="journal article" date="2019" name="Int. J. Syst. Evol. Microbiol.">
        <title>The Global Catalogue of Microorganisms (GCM) 10K type strain sequencing project: providing services to taxonomists for standard genome sequencing and annotation.</title>
        <authorList>
            <consortium name="The Broad Institute Genomics Platform"/>
            <consortium name="The Broad Institute Genome Sequencing Center for Infectious Disease"/>
            <person name="Wu L."/>
            <person name="Ma J."/>
        </authorList>
    </citation>
    <scope>NUCLEOTIDE SEQUENCE [LARGE SCALE GENOMIC DNA]</scope>
    <source>
        <strain evidence="12 13">JCM 15591</strain>
    </source>
</reference>
<organism evidence="12 13">
    <name type="scientific">Nostocoides vanveenii</name>
    <dbReference type="NCBI Taxonomy" id="330835"/>
    <lineage>
        <taxon>Bacteria</taxon>
        <taxon>Bacillati</taxon>
        <taxon>Actinomycetota</taxon>
        <taxon>Actinomycetes</taxon>
        <taxon>Micrococcales</taxon>
        <taxon>Intrasporangiaceae</taxon>
        <taxon>Nostocoides</taxon>
    </lineage>
</organism>
<evidence type="ECO:0000256" key="2">
    <source>
        <dbReference type="ARBA" id="ARBA00001966"/>
    </source>
</evidence>
<dbReference type="RefSeq" id="WP_344065156.1">
    <property type="nucleotide sequence ID" value="NZ_BAAAPN010000045.1"/>
</dbReference>
<proteinExistence type="inferred from homology"/>